<evidence type="ECO:0008006" key="9">
    <source>
        <dbReference type="Google" id="ProtNLM"/>
    </source>
</evidence>
<organism evidence="7 8">
    <name type="scientific">Bifidobacterium coryneforme</name>
    <dbReference type="NCBI Taxonomy" id="1687"/>
    <lineage>
        <taxon>Bacteria</taxon>
        <taxon>Bacillati</taxon>
        <taxon>Actinomycetota</taxon>
        <taxon>Actinomycetes</taxon>
        <taxon>Bifidobacteriales</taxon>
        <taxon>Bifidobacteriaceae</taxon>
        <taxon>Bifidobacterium</taxon>
    </lineage>
</organism>
<evidence type="ECO:0000256" key="3">
    <source>
        <dbReference type="ARBA" id="ARBA00022737"/>
    </source>
</evidence>
<evidence type="ECO:0000256" key="1">
    <source>
        <dbReference type="ARBA" id="ARBA00004196"/>
    </source>
</evidence>
<dbReference type="InterPro" id="IPR025875">
    <property type="entry name" value="Leu-rich_rpt_4"/>
</dbReference>
<dbReference type="PANTHER" id="PTHR46652">
    <property type="entry name" value="LEUCINE-RICH REPEAT AND IQ DOMAIN-CONTAINING PROTEIN 1-RELATED"/>
    <property type="match status" value="1"/>
</dbReference>
<feature type="signal peptide" evidence="6">
    <location>
        <begin position="1"/>
        <end position="26"/>
    </location>
</feature>
<dbReference type="InterPro" id="IPR013378">
    <property type="entry name" value="InlB-like_B-rpt"/>
</dbReference>
<dbReference type="RefSeq" id="WP_082066283.1">
    <property type="nucleotide sequence ID" value="NZ_KQ033865.1"/>
</dbReference>
<sequence>MSVSIKLRPLAAAVALATVLAGGMTATNKSAFGDEDGNGTEPAPADTSGCVIGSSTFADCFPDRRLAEQVAEHVKPDAKTPTDIMTQADVDGLTRLSAYGVSNMTGIENLTALTELNLGDGGIIDLTPLGNPVLTQNITELDLGDNAISDITPLRNYTNARYISLSNNHIFDLSPLKDLQPSDLDVSDQTIYLGREDLRDDPNQAVSMPLPIGKNGAPVTPIDIEPAEGMEQAGTNLIWSAPAAGGTRSFRFETDYDEDRDYYFEGSVQLEVVTAEPRLVTFTPNQPVDPQPTTGQQVAQGRTVTKPADPACPGYRFVGWYTSPRVGGEHYDFGKPVMENTPLYGRWISDTDNNPGDDQNGSTGTTTPDPDETKTPLPELEKVACEPGTSTYTQCFPDEDLAEQLAAAADKNPQDTLTQDDIDQEFNNDVALNDVWNLNGIQILKNIKTISLDYDYTQDELVRSDRPTVDLRPLSALTETTAFWLYVMADEDMPMSPVVTDFSPLSKLEKMEQISINSAGLKSPNGFESFTNMKELSELDLSNNQITDVRPLAALSGLPSLQNVELSENHISDASPLKTFESSAAMVDISGQEIVTDRHELPGTKLALPLPICPDGKYAESDISRIQNQGHYDASNYEVVWEVPVLDKPHRFDFSEESSREGAWYYEGTVTDRPRRDLSARDIYQIRFELGTDPASSWIPDQLVYSGNLASRIPDPIRYKHDFDGWYMKVDPTTPDETPASPDETPADADDTLTRNFAGMGDILTRNLANPGDTLTRNLLDSDDTAEEDSTNSNTTAGDGSTDTSTTPKEVLFDFATTKVNKDITLFARWTPLYTLTFDSQGGSAVPSQTIRADQTPNEPAAPVRAGYTFQGWSNEAQNGTAVDFTQMIGQDTTVYAQWAPVTAPVTPVVPSTPVNPDTPVTPDTPPTPVNPLVPETPVSQTTTGNPDTAARGPWVGTLASTGPALLGLVLTTLAIALGGLVCQARLRSRRSSKSSMTR</sequence>
<dbReference type="Proteomes" id="UP000033652">
    <property type="component" value="Unassembled WGS sequence"/>
</dbReference>
<feature type="compositionally biased region" description="Low complexity" evidence="4">
    <location>
        <begin position="795"/>
        <end position="807"/>
    </location>
</feature>
<feature type="region of interest" description="Disordered" evidence="4">
    <location>
        <begin position="910"/>
        <end position="952"/>
    </location>
</feature>
<feature type="compositionally biased region" description="Low complexity" evidence="4">
    <location>
        <begin position="910"/>
        <end position="922"/>
    </location>
</feature>
<keyword evidence="6" id="KW-0732">Signal</keyword>
<dbReference type="NCBIfam" id="TIGR02543">
    <property type="entry name" value="List_Bact_rpt"/>
    <property type="match status" value="1"/>
</dbReference>
<proteinExistence type="predicted"/>
<feature type="compositionally biased region" description="Polar residues" evidence="4">
    <location>
        <begin position="350"/>
        <end position="362"/>
    </location>
</feature>
<dbReference type="Pfam" id="PF09479">
    <property type="entry name" value="Flg_new"/>
    <property type="match status" value="3"/>
</dbReference>
<comment type="subcellular location">
    <subcellularLocation>
        <location evidence="1">Cell envelope</location>
    </subcellularLocation>
</comment>
<evidence type="ECO:0000313" key="8">
    <source>
        <dbReference type="Proteomes" id="UP000033652"/>
    </source>
</evidence>
<feature type="region of interest" description="Disordered" evidence="4">
    <location>
        <begin position="768"/>
        <end position="807"/>
    </location>
</feature>
<dbReference type="SMART" id="SM00365">
    <property type="entry name" value="LRR_SD22"/>
    <property type="match status" value="2"/>
</dbReference>
<dbReference type="SUPFAM" id="SSF52058">
    <property type="entry name" value="L domain-like"/>
    <property type="match status" value="1"/>
</dbReference>
<dbReference type="AlphaFoldDB" id="A0ABD4ABK3"/>
<evidence type="ECO:0000256" key="6">
    <source>
        <dbReference type="SAM" id="SignalP"/>
    </source>
</evidence>
<name>A0ABD4ABK3_9BIFI</name>
<dbReference type="InterPro" id="IPR042229">
    <property type="entry name" value="Listeria/Bacterioides_rpt_sf"/>
</dbReference>
<comment type="caution">
    <text evidence="7">The sequence shown here is derived from an EMBL/GenBank/DDBJ whole genome shotgun (WGS) entry which is preliminary data.</text>
</comment>
<dbReference type="Pfam" id="PF12799">
    <property type="entry name" value="LRR_4"/>
    <property type="match status" value="1"/>
</dbReference>
<feature type="transmembrane region" description="Helical" evidence="5">
    <location>
        <begin position="966"/>
        <end position="987"/>
    </location>
</feature>
<protein>
    <recommendedName>
        <fullName evidence="9">Internalin G</fullName>
    </recommendedName>
</protein>
<evidence type="ECO:0000256" key="5">
    <source>
        <dbReference type="SAM" id="Phobius"/>
    </source>
</evidence>
<evidence type="ECO:0000256" key="4">
    <source>
        <dbReference type="SAM" id="MobiDB-lite"/>
    </source>
</evidence>
<dbReference type="InterPro" id="IPR032675">
    <property type="entry name" value="LRR_dom_sf"/>
</dbReference>
<keyword evidence="2" id="KW-0433">Leucine-rich repeat</keyword>
<gene>
    <name evidence="7" type="ORF">JF68_12130</name>
</gene>
<dbReference type="Gene3D" id="3.80.10.10">
    <property type="entry name" value="Ribonuclease Inhibitor"/>
    <property type="match status" value="2"/>
</dbReference>
<accession>A0ABD4ABK3</accession>
<evidence type="ECO:0000313" key="7">
    <source>
        <dbReference type="EMBL" id="KJY52762.1"/>
    </source>
</evidence>
<feature type="region of interest" description="Disordered" evidence="4">
    <location>
        <begin position="282"/>
        <end position="307"/>
    </location>
</feature>
<dbReference type="PANTHER" id="PTHR46652:SF3">
    <property type="entry name" value="LEUCINE-RICH REPEAT-CONTAINING PROTEIN 9"/>
    <property type="match status" value="1"/>
</dbReference>
<dbReference type="Gene3D" id="2.60.40.4270">
    <property type="entry name" value="Listeria-Bacteroides repeat domain"/>
    <property type="match status" value="2"/>
</dbReference>
<dbReference type="EMBL" id="JXBX01000010">
    <property type="protein sequence ID" value="KJY52762.1"/>
    <property type="molecule type" value="Genomic_DNA"/>
</dbReference>
<feature type="compositionally biased region" description="Polar residues" evidence="4">
    <location>
        <begin position="282"/>
        <end position="303"/>
    </location>
</feature>
<keyword evidence="5" id="KW-0812">Transmembrane</keyword>
<feature type="region of interest" description="Disordered" evidence="4">
    <location>
        <begin position="730"/>
        <end position="751"/>
    </location>
</feature>
<keyword evidence="5" id="KW-1133">Transmembrane helix</keyword>
<evidence type="ECO:0000256" key="2">
    <source>
        <dbReference type="ARBA" id="ARBA00022614"/>
    </source>
</evidence>
<feature type="region of interest" description="Disordered" evidence="4">
    <location>
        <begin position="841"/>
        <end position="860"/>
    </location>
</feature>
<dbReference type="GO" id="GO:0030313">
    <property type="term" value="C:cell envelope"/>
    <property type="evidence" value="ECO:0007669"/>
    <property type="project" value="UniProtKB-SubCell"/>
</dbReference>
<dbReference type="InterPro" id="IPR050836">
    <property type="entry name" value="SDS22/Internalin_LRR"/>
</dbReference>
<feature type="compositionally biased region" description="Acidic residues" evidence="4">
    <location>
        <begin position="781"/>
        <end position="790"/>
    </location>
</feature>
<dbReference type="PROSITE" id="PS51450">
    <property type="entry name" value="LRR"/>
    <property type="match status" value="3"/>
</dbReference>
<keyword evidence="5" id="KW-0472">Membrane</keyword>
<feature type="compositionally biased region" description="Polar residues" evidence="4">
    <location>
        <begin position="841"/>
        <end position="858"/>
    </location>
</feature>
<dbReference type="InterPro" id="IPR001611">
    <property type="entry name" value="Leu-rich_rpt"/>
</dbReference>
<feature type="chain" id="PRO_5044761916" description="Internalin G" evidence="6">
    <location>
        <begin position="27"/>
        <end position="999"/>
    </location>
</feature>
<keyword evidence="3" id="KW-0677">Repeat</keyword>
<reference evidence="7 8" key="1">
    <citation type="submission" date="2014-12" db="EMBL/GenBank/DDBJ databases">
        <title>Comparative genomics of the lactic acid bacteria isolated from the honey bee gut.</title>
        <authorList>
            <person name="Ellegaard K.M."/>
            <person name="Tamarit D."/>
            <person name="Javelind E."/>
            <person name="Olofsson T."/>
            <person name="Andersson S.G."/>
            <person name="Vasquez A."/>
        </authorList>
    </citation>
    <scope>NUCLEOTIDE SEQUENCE [LARGE SCALE GENOMIC DNA]</scope>
    <source>
        <strain evidence="7 8">Bma6</strain>
    </source>
</reference>
<feature type="region of interest" description="Disordered" evidence="4">
    <location>
        <begin position="344"/>
        <end position="376"/>
    </location>
</feature>
<feature type="compositionally biased region" description="Pro residues" evidence="4">
    <location>
        <begin position="923"/>
        <end position="932"/>
    </location>
</feature>